<keyword evidence="2" id="KW-1185">Reference proteome</keyword>
<organism evidence="1 2">
    <name type="scientific">Treponema bryantii</name>
    <dbReference type="NCBI Taxonomy" id="163"/>
    <lineage>
        <taxon>Bacteria</taxon>
        <taxon>Pseudomonadati</taxon>
        <taxon>Spirochaetota</taxon>
        <taxon>Spirochaetia</taxon>
        <taxon>Spirochaetales</taxon>
        <taxon>Treponemataceae</taxon>
        <taxon>Treponema</taxon>
    </lineage>
</organism>
<dbReference type="EMBL" id="FOFU01000001">
    <property type="protein sequence ID" value="SEP79441.1"/>
    <property type="molecule type" value="Genomic_DNA"/>
</dbReference>
<dbReference type="Proteomes" id="UP000182360">
    <property type="component" value="Unassembled WGS sequence"/>
</dbReference>
<gene>
    <name evidence="1" type="ORF">SAMN04487977_101446</name>
</gene>
<evidence type="ECO:0000313" key="1">
    <source>
        <dbReference type="EMBL" id="SEP79441.1"/>
    </source>
</evidence>
<dbReference type="AlphaFoldDB" id="A0A1H9ASC8"/>
<proteinExistence type="predicted"/>
<name>A0A1H9ASC8_9SPIR</name>
<evidence type="ECO:0000313" key="2">
    <source>
        <dbReference type="Proteomes" id="UP000182360"/>
    </source>
</evidence>
<dbReference type="RefSeq" id="WP_074640468.1">
    <property type="nucleotide sequence ID" value="NZ_FOFU01000001.1"/>
</dbReference>
<protein>
    <submittedName>
        <fullName evidence="1">Uncharacterized protein</fullName>
    </submittedName>
</protein>
<sequence>MTSCQSVKVVYKYVIPNYDCPKFPALERTINEDESWNIPKESVDLLAEFYLEYSKLEATIKHDKELYGKVEE</sequence>
<accession>A0A1H9ASC8</accession>
<reference evidence="1 2" key="1">
    <citation type="submission" date="2016-10" db="EMBL/GenBank/DDBJ databases">
        <authorList>
            <person name="de Groot N.N."/>
        </authorList>
    </citation>
    <scope>NUCLEOTIDE SEQUENCE [LARGE SCALE GENOMIC DNA]</scope>
    <source>
        <strain evidence="1 2">B25</strain>
    </source>
</reference>